<evidence type="ECO:0000313" key="3">
    <source>
        <dbReference type="EMBL" id="RCV58967.1"/>
    </source>
</evidence>
<evidence type="ECO:0000256" key="1">
    <source>
        <dbReference type="ARBA" id="ARBA00009776"/>
    </source>
</evidence>
<dbReference type="GO" id="GO:0004798">
    <property type="term" value="F:dTMP kinase activity"/>
    <property type="evidence" value="ECO:0007669"/>
    <property type="project" value="TreeGrafter"/>
</dbReference>
<dbReference type="SUPFAM" id="SSF52540">
    <property type="entry name" value="P-loop containing nucleoside triphosphate hydrolases"/>
    <property type="match status" value="1"/>
</dbReference>
<feature type="domain" description="Thymidylate kinase-like" evidence="2">
    <location>
        <begin position="18"/>
        <end position="197"/>
    </location>
</feature>
<dbReference type="Proteomes" id="UP000253318">
    <property type="component" value="Unassembled WGS sequence"/>
</dbReference>
<dbReference type="OrthoDB" id="9774907at2"/>
<reference evidence="3 4" key="1">
    <citation type="submission" date="2018-04" db="EMBL/GenBank/DDBJ databases">
        <title>Novel actinobacteria from marine sediment.</title>
        <authorList>
            <person name="Ng Z.Y."/>
            <person name="Tan G.Y.A."/>
        </authorList>
    </citation>
    <scope>NUCLEOTIDE SEQUENCE [LARGE SCALE GENOMIC DNA]</scope>
    <source>
        <strain evidence="3 4">TPS81</strain>
    </source>
</reference>
<gene>
    <name evidence="3" type="ORF">DEF24_11635</name>
</gene>
<dbReference type="GO" id="GO:0006235">
    <property type="term" value="P:dTTP biosynthetic process"/>
    <property type="evidence" value="ECO:0007669"/>
    <property type="project" value="TreeGrafter"/>
</dbReference>
<sequence length="210" mass="23032">MCPARLHLGRPVLIEVAGIDGSGKTTLVERLRGHLNQRGHHAYYRAWPSTYKRIAADLAHPIPWQEFFGADQIETAAAFENLAAVHHHLAPLDHARQVIITDTYTVRWLATAALNSADPEPLAALYASLRAPDLSLWLDLDPGAARERVLSRPSRDHLTTTRDTGRIARYAQAFAATAGLVPYHRHRVDASAPPGQVAAEAARLLDGLLN</sequence>
<comment type="caution">
    <text evidence="3">The sequence shown here is derived from an EMBL/GenBank/DDBJ whole genome shotgun (WGS) entry which is preliminary data.</text>
</comment>
<dbReference type="PANTHER" id="PTHR10344">
    <property type="entry name" value="THYMIDYLATE KINASE"/>
    <property type="match status" value="1"/>
</dbReference>
<dbReference type="PANTHER" id="PTHR10344:SF1">
    <property type="entry name" value="THYMIDYLATE KINASE"/>
    <property type="match status" value="1"/>
</dbReference>
<dbReference type="AlphaFoldDB" id="A0A368T5L8"/>
<dbReference type="InterPro" id="IPR039430">
    <property type="entry name" value="Thymidylate_kin-like_dom"/>
</dbReference>
<dbReference type="GO" id="GO:0006233">
    <property type="term" value="P:dTDP biosynthetic process"/>
    <property type="evidence" value="ECO:0007669"/>
    <property type="project" value="TreeGrafter"/>
</dbReference>
<dbReference type="InterPro" id="IPR027417">
    <property type="entry name" value="P-loop_NTPase"/>
</dbReference>
<accession>A0A368T5L8</accession>
<dbReference type="Gene3D" id="3.40.50.300">
    <property type="entry name" value="P-loop containing nucleotide triphosphate hydrolases"/>
    <property type="match status" value="1"/>
</dbReference>
<name>A0A368T5L8_9ACTN</name>
<protein>
    <recommendedName>
        <fullName evidence="2">Thymidylate kinase-like domain-containing protein</fullName>
    </recommendedName>
</protein>
<dbReference type="Pfam" id="PF02223">
    <property type="entry name" value="Thymidylate_kin"/>
    <property type="match status" value="1"/>
</dbReference>
<dbReference type="GO" id="GO:0005737">
    <property type="term" value="C:cytoplasm"/>
    <property type="evidence" value="ECO:0007669"/>
    <property type="project" value="TreeGrafter"/>
</dbReference>
<evidence type="ECO:0000259" key="2">
    <source>
        <dbReference type="Pfam" id="PF02223"/>
    </source>
</evidence>
<organism evidence="3 4">
    <name type="scientific">Marinitenerispora sediminis</name>
    <dbReference type="NCBI Taxonomy" id="1931232"/>
    <lineage>
        <taxon>Bacteria</taxon>
        <taxon>Bacillati</taxon>
        <taxon>Actinomycetota</taxon>
        <taxon>Actinomycetes</taxon>
        <taxon>Streptosporangiales</taxon>
        <taxon>Nocardiopsidaceae</taxon>
        <taxon>Marinitenerispora</taxon>
    </lineage>
</organism>
<comment type="similarity">
    <text evidence="1">Belongs to the thymidylate kinase family.</text>
</comment>
<proteinExistence type="inferred from homology"/>
<evidence type="ECO:0000313" key="4">
    <source>
        <dbReference type="Proteomes" id="UP000253318"/>
    </source>
</evidence>
<keyword evidence="4" id="KW-1185">Reference proteome</keyword>
<dbReference type="EMBL" id="QEIN01000076">
    <property type="protein sequence ID" value="RCV58967.1"/>
    <property type="molecule type" value="Genomic_DNA"/>
</dbReference>
<dbReference type="GO" id="GO:0006227">
    <property type="term" value="P:dUDP biosynthetic process"/>
    <property type="evidence" value="ECO:0007669"/>
    <property type="project" value="TreeGrafter"/>
</dbReference>